<evidence type="ECO:0000313" key="2">
    <source>
        <dbReference type="EMBL" id="BEQ16206.1"/>
    </source>
</evidence>
<dbReference type="PANTHER" id="PTHR47495">
    <property type="entry name" value="ALDEHYDE DEHYDROGENASE"/>
    <property type="match status" value="1"/>
</dbReference>
<sequence length="343" mass="35781">MKKTGTGMCLVLHPTGRKGGGDPSQAVIQLKPDGSLLLKVGAVDHGQGALTILRQVAADAMDVDIDTVSASNRSDDLAPLSAGSAASRVTLVDPHAVVEAAKDLRAKIAAFAAHRLEIPLEEVELADGKAFAKDNPHHHMTFAEIGMIANLGEGKILVGTGAWQPAPVQGHDPETGHLDQESVISFGCCVAEVSVDTGTGEVDVTKLVQVWEVGKAINPLMVRQQINGGLQIGMGLALRENLFPYYPDPANGVQSLADYSMPTFMDYPPELIPGIEEVPHPMGVKGAKGFSEGSATAPGPAIISAIHDAIGVWIHQVPATPEVVLRAIAAQESGGATDYGPNQ</sequence>
<dbReference type="EMBL" id="AP028679">
    <property type="protein sequence ID" value="BEQ16206.1"/>
    <property type="molecule type" value="Genomic_DNA"/>
</dbReference>
<dbReference type="SUPFAM" id="SSF56003">
    <property type="entry name" value="Molybdenum cofactor-binding domain"/>
    <property type="match status" value="1"/>
</dbReference>
<name>A0AAU9F003_9BACT</name>
<dbReference type="InterPro" id="IPR052516">
    <property type="entry name" value="N-heterocyclic_Hydroxylase"/>
</dbReference>
<dbReference type="InterPro" id="IPR046867">
    <property type="entry name" value="AldOxase/xan_DH_MoCoBD2"/>
</dbReference>
<dbReference type="Proteomes" id="UP001366166">
    <property type="component" value="Chromosome"/>
</dbReference>
<evidence type="ECO:0000259" key="1">
    <source>
        <dbReference type="Pfam" id="PF20256"/>
    </source>
</evidence>
<feature type="domain" description="Aldehyde oxidase/xanthine dehydrogenase second molybdopterin binding" evidence="1">
    <location>
        <begin position="2"/>
        <end position="268"/>
    </location>
</feature>
<gene>
    <name evidence="2" type="ORF">FAK_32720</name>
</gene>
<organism evidence="2 3">
    <name type="scientific">Desulfoferula mesophila</name>
    <dbReference type="NCBI Taxonomy" id="3058419"/>
    <lineage>
        <taxon>Bacteria</taxon>
        <taxon>Pseudomonadati</taxon>
        <taxon>Thermodesulfobacteriota</taxon>
        <taxon>Desulfarculia</taxon>
        <taxon>Desulfarculales</taxon>
        <taxon>Desulfarculaceae</taxon>
        <taxon>Desulfoferula</taxon>
    </lineage>
</organism>
<reference evidence="3" key="1">
    <citation type="journal article" date="2023" name="Arch. Microbiol.">
        <title>Desulfoferula mesophilus gen. nov. sp. nov., a mesophilic sulfate-reducing bacterium isolated from a brackish lake sediment.</title>
        <authorList>
            <person name="Watanabe T."/>
            <person name="Yabe T."/>
            <person name="Tsuji J.M."/>
            <person name="Fukui M."/>
        </authorList>
    </citation>
    <scope>NUCLEOTIDE SEQUENCE [LARGE SCALE GENOMIC DNA]</scope>
    <source>
        <strain evidence="3">12FAK</strain>
    </source>
</reference>
<dbReference type="InterPro" id="IPR037165">
    <property type="entry name" value="AldOxase/xan_DH_Mopterin-bd_sf"/>
</dbReference>
<dbReference type="Gene3D" id="3.30.365.10">
    <property type="entry name" value="Aldehyde oxidase/xanthine dehydrogenase, molybdopterin binding domain"/>
    <property type="match status" value="2"/>
</dbReference>
<dbReference type="PANTHER" id="PTHR47495:SF2">
    <property type="entry name" value="ALDEHYDE DEHYDROGENASE"/>
    <property type="match status" value="1"/>
</dbReference>
<dbReference type="Pfam" id="PF20256">
    <property type="entry name" value="MoCoBD_2"/>
    <property type="match status" value="1"/>
</dbReference>
<accession>A0AAU9F003</accession>
<keyword evidence="3" id="KW-1185">Reference proteome</keyword>
<dbReference type="GO" id="GO:0016491">
    <property type="term" value="F:oxidoreductase activity"/>
    <property type="evidence" value="ECO:0007669"/>
    <property type="project" value="InterPro"/>
</dbReference>
<dbReference type="AlphaFoldDB" id="A0AAU9F003"/>
<dbReference type="RefSeq" id="WP_338601701.1">
    <property type="nucleotide sequence ID" value="NZ_AP028679.1"/>
</dbReference>
<proteinExistence type="predicted"/>
<protein>
    <submittedName>
        <fullName evidence="2">Aldehyde oxidase</fullName>
    </submittedName>
</protein>
<dbReference type="KEGG" id="dmp:FAK_32720"/>
<evidence type="ECO:0000313" key="3">
    <source>
        <dbReference type="Proteomes" id="UP001366166"/>
    </source>
</evidence>